<evidence type="ECO:0000313" key="2">
    <source>
        <dbReference type="EMBL" id="MEQ2520904.1"/>
    </source>
</evidence>
<keyword evidence="3" id="KW-1185">Reference proteome</keyword>
<dbReference type="EMBL" id="JBBMFA010000098">
    <property type="protein sequence ID" value="MEQ2520904.1"/>
    <property type="molecule type" value="Genomic_DNA"/>
</dbReference>
<organism evidence="2 3">
    <name type="scientific">Ruthenibacterium intestinale</name>
    <dbReference type="NCBI Taxonomy" id="3133163"/>
    <lineage>
        <taxon>Bacteria</taxon>
        <taxon>Bacillati</taxon>
        <taxon>Bacillota</taxon>
        <taxon>Clostridia</taxon>
        <taxon>Eubacteriales</taxon>
        <taxon>Oscillospiraceae</taxon>
        <taxon>Ruthenibacterium</taxon>
    </lineage>
</organism>
<accession>A0ABV1GGL2</accession>
<evidence type="ECO:0000313" key="3">
    <source>
        <dbReference type="Proteomes" id="UP001477672"/>
    </source>
</evidence>
<dbReference type="Proteomes" id="UP001477672">
    <property type="component" value="Unassembled WGS sequence"/>
</dbReference>
<protein>
    <submittedName>
        <fullName evidence="2">Uncharacterized protein</fullName>
    </submittedName>
</protein>
<evidence type="ECO:0000256" key="1">
    <source>
        <dbReference type="SAM" id="MobiDB-lite"/>
    </source>
</evidence>
<reference evidence="2 3" key="1">
    <citation type="submission" date="2024-03" db="EMBL/GenBank/DDBJ databases">
        <title>Human intestinal bacterial collection.</title>
        <authorList>
            <person name="Pauvert C."/>
            <person name="Hitch T.C.A."/>
            <person name="Clavel T."/>
        </authorList>
    </citation>
    <scope>NUCLEOTIDE SEQUENCE [LARGE SCALE GENOMIC DNA]</scope>
    <source>
        <strain evidence="2 3">CLA-JM-H11</strain>
    </source>
</reference>
<proteinExistence type="predicted"/>
<gene>
    <name evidence="2" type="ORF">WMO24_10765</name>
</gene>
<feature type="region of interest" description="Disordered" evidence="1">
    <location>
        <begin position="1"/>
        <end position="22"/>
    </location>
</feature>
<sequence>MQNGRKRKDSQDKQQNDSCGRWKQAILPGEGAMLGAFARQRTAERLADGVFLW</sequence>
<name>A0ABV1GGL2_9FIRM</name>
<comment type="caution">
    <text evidence="2">The sequence shown here is derived from an EMBL/GenBank/DDBJ whole genome shotgun (WGS) entry which is preliminary data.</text>
</comment>